<sequence length="465" mass="52212">MIFVSVGTHPDSFSRLLNEVVRLREKGIIRGKIIIQSGYTPFTHHGVEVHPFMNPDVFEKTIREADVFITHAGEGNMGWAIQGRIPMVIVPRRKKYGEHTNDHQLELARAAEKEKYGVVVYDIENLSAAIQRAQKNPPLPVRGHVIPSLKHAASELEVALPTTPRPKSPPPKTASIVVATLNGGEPLIKAIHGMLSQQFAGKYEVIVVDDGSFDGVTPSLLKKNFAHDKRVTLLFLPRSGVCKARNAGIRAAKYEVVINMDHDDNPEPDWLQIMVNGFDSPRVGAVSAYGHYGGTSTGFRKDLLDYLGGYDEDFFYYREDTDLSFRIIELGYEYVKVNGAKWHGDRTLVTPKTFQKIILYTLQRFKYHMNDVLLHQKHAKSKLCNTFLHVRGGFIVDPVVDFKVATGLWNDAKPTFELSSPRGMTFIRNQSMLHFLAIVMLGICYAFAIKWARLAGSIKHGHLLV</sequence>
<dbReference type="Pfam" id="PF04101">
    <property type="entry name" value="Glyco_tran_28_C"/>
    <property type="match status" value="1"/>
</dbReference>
<gene>
    <name evidence="4" type="ORF">FJY86_00300</name>
</gene>
<comment type="caution">
    <text evidence="4">The sequence shown here is derived from an EMBL/GenBank/DDBJ whole genome shotgun (WGS) entry which is preliminary data.</text>
</comment>
<dbReference type="CDD" id="cd00761">
    <property type="entry name" value="Glyco_tranf_GTA_type"/>
    <property type="match status" value="1"/>
</dbReference>
<name>A0A8T4C5G5_9ARCH</name>
<dbReference type="PANTHER" id="PTHR43685">
    <property type="entry name" value="GLYCOSYLTRANSFERASE"/>
    <property type="match status" value="1"/>
</dbReference>
<dbReference type="Pfam" id="PF00535">
    <property type="entry name" value="Glycos_transf_2"/>
    <property type="match status" value="1"/>
</dbReference>
<keyword evidence="1" id="KW-0472">Membrane</keyword>
<dbReference type="Proteomes" id="UP000774699">
    <property type="component" value="Unassembled WGS sequence"/>
</dbReference>
<dbReference type="Gene3D" id="3.90.550.10">
    <property type="entry name" value="Spore Coat Polysaccharide Biosynthesis Protein SpsA, Chain A"/>
    <property type="match status" value="1"/>
</dbReference>
<dbReference type="InterPro" id="IPR050834">
    <property type="entry name" value="Glycosyltransf_2"/>
</dbReference>
<organism evidence="4 5">
    <name type="scientific">Candidatus Iainarchaeum sp</name>
    <dbReference type="NCBI Taxonomy" id="3101447"/>
    <lineage>
        <taxon>Archaea</taxon>
        <taxon>Candidatus Iainarchaeota</taxon>
        <taxon>Candidatus Iainarchaeia</taxon>
        <taxon>Candidatus Iainarchaeales</taxon>
        <taxon>Candidatus Iainarchaeaceae</taxon>
        <taxon>Candidatus Iainarchaeum</taxon>
    </lineage>
</organism>
<evidence type="ECO:0000259" key="3">
    <source>
        <dbReference type="Pfam" id="PF04101"/>
    </source>
</evidence>
<dbReference type="Gene3D" id="3.40.50.2000">
    <property type="entry name" value="Glycogen Phosphorylase B"/>
    <property type="match status" value="1"/>
</dbReference>
<keyword evidence="1" id="KW-1133">Transmembrane helix</keyword>
<reference evidence="4" key="1">
    <citation type="submission" date="2019-03" db="EMBL/GenBank/DDBJ databases">
        <title>Lake Tanganyika Metagenome-Assembled Genomes (MAGs).</title>
        <authorList>
            <person name="Tran P."/>
        </authorList>
    </citation>
    <scope>NUCLEOTIDE SEQUENCE</scope>
    <source>
        <strain evidence="4">M_DeepCast_50m_m2_156</strain>
    </source>
</reference>
<evidence type="ECO:0000256" key="1">
    <source>
        <dbReference type="SAM" id="Phobius"/>
    </source>
</evidence>
<dbReference type="PANTHER" id="PTHR43685:SF2">
    <property type="entry name" value="GLYCOSYLTRANSFERASE 2-LIKE DOMAIN-CONTAINING PROTEIN"/>
    <property type="match status" value="1"/>
</dbReference>
<dbReference type="GO" id="GO:0016758">
    <property type="term" value="F:hexosyltransferase activity"/>
    <property type="evidence" value="ECO:0007669"/>
    <property type="project" value="InterPro"/>
</dbReference>
<feature type="domain" description="Glycosyl transferase family 28 C-terminal" evidence="3">
    <location>
        <begin position="1"/>
        <end position="137"/>
    </location>
</feature>
<dbReference type="AlphaFoldDB" id="A0A8T4C5G5"/>
<dbReference type="SUPFAM" id="SSF53756">
    <property type="entry name" value="UDP-Glycosyltransferase/glycogen phosphorylase"/>
    <property type="match status" value="1"/>
</dbReference>
<dbReference type="InterPro" id="IPR007235">
    <property type="entry name" value="Glyco_trans_28_C"/>
</dbReference>
<evidence type="ECO:0000313" key="5">
    <source>
        <dbReference type="Proteomes" id="UP000774699"/>
    </source>
</evidence>
<protein>
    <submittedName>
        <fullName evidence="4">Glycosyltransferase</fullName>
    </submittedName>
</protein>
<feature type="transmembrane region" description="Helical" evidence="1">
    <location>
        <begin position="432"/>
        <end position="452"/>
    </location>
</feature>
<dbReference type="EMBL" id="VGJJ01000001">
    <property type="protein sequence ID" value="MBM3281772.1"/>
    <property type="molecule type" value="Genomic_DNA"/>
</dbReference>
<keyword evidence="1" id="KW-0812">Transmembrane</keyword>
<accession>A0A8T4C5G5</accession>
<feature type="domain" description="Glycosyltransferase 2-like" evidence="2">
    <location>
        <begin position="175"/>
        <end position="304"/>
    </location>
</feature>
<dbReference type="InterPro" id="IPR001173">
    <property type="entry name" value="Glyco_trans_2-like"/>
</dbReference>
<evidence type="ECO:0000259" key="2">
    <source>
        <dbReference type="Pfam" id="PF00535"/>
    </source>
</evidence>
<evidence type="ECO:0000313" key="4">
    <source>
        <dbReference type="EMBL" id="MBM3281772.1"/>
    </source>
</evidence>
<dbReference type="InterPro" id="IPR029044">
    <property type="entry name" value="Nucleotide-diphossugar_trans"/>
</dbReference>
<dbReference type="SUPFAM" id="SSF53448">
    <property type="entry name" value="Nucleotide-diphospho-sugar transferases"/>
    <property type="match status" value="1"/>
</dbReference>
<proteinExistence type="predicted"/>